<name>A0A0R2CSI6_9LACO</name>
<evidence type="ECO:0000256" key="1">
    <source>
        <dbReference type="ARBA" id="ARBA00005854"/>
    </source>
</evidence>
<evidence type="ECO:0000256" key="4">
    <source>
        <dbReference type="RuleBase" id="RU003719"/>
    </source>
</evidence>
<keyword evidence="2 4" id="KW-0560">Oxidoreductase</keyword>
<evidence type="ECO:0000256" key="3">
    <source>
        <dbReference type="ARBA" id="ARBA00023027"/>
    </source>
</evidence>
<evidence type="ECO:0000313" key="8">
    <source>
        <dbReference type="Proteomes" id="UP000051256"/>
    </source>
</evidence>
<keyword evidence="3" id="KW-0520">NAD</keyword>
<dbReference type="GO" id="GO:0016616">
    <property type="term" value="F:oxidoreductase activity, acting on the CH-OH group of donors, NAD or NADP as acceptor"/>
    <property type="evidence" value="ECO:0007669"/>
    <property type="project" value="InterPro"/>
</dbReference>
<dbReference type="AlphaFoldDB" id="A0A0R2CSI6"/>
<protein>
    <submittedName>
        <fullName evidence="7">D-isomer specific 2-hydroxyacid dehydrogenase NAD-binding protein</fullName>
    </submittedName>
</protein>
<dbReference type="Gene3D" id="3.40.50.720">
    <property type="entry name" value="NAD(P)-binding Rossmann-like Domain"/>
    <property type="match status" value="2"/>
</dbReference>
<dbReference type="STRING" id="1423802.FC56_GL001295"/>
<gene>
    <name evidence="7" type="ORF">FC56_GL001295</name>
</gene>
<accession>A0A0R2CSI6</accession>
<dbReference type="PANTHER" id="PTHR43333">
    <property type="entry name" value="2-HACID_DH_C DOMAIN-CONTAINING PROTEIN"/>
    <property type="match status" value="1"/>
</dbReference>
<dbReference type="SUPFAM" id="SSF51735">
    <property type="entry name" value="NAD(P)-binding Rossmann-fold domains"/>
    <property type="match status" value="1"/>
</dbReference>
<proteinExistence type="inferred from homology"/>
<feature type="domain" description="D-isomer specific 2-hydroxyacid dehydrogenase NAD-binding" evidence="6">
    <location>
        <begin position="104"/>
        <end position="275"/>
    </location>
</feature>
<feature type="domain" description="D-isomer specific 2-hydroxyacid dehydrogenase catalytic" evidence="5">
    <location>
        <begin position="36"/>
        <end position="308"/>
    </location>
</feature>
<dbReference type="Pfam" id="PF00389">
    <property type="entry name" value="2-Hacid_dh"/>
    <property type="match status" value="1"/>
</dbReference>
<dbReference type="RefSeq" id="WP_056977510.1">
    <property type="nucleotide sequence ID" value="NZ_AYZR01000004.1"/>
</dbReference>
<dbReference type="CDD" id="cd05300">
    <property type="entry name" value="2-Hacid_dh_1"/>
    <property type="match status" value="1"/>
</dbReference>
<evidence type="ECO:0000259" key="6">
    <source>
        <dbReference type="Pfam" id="PF02826"/>
    </source>
</evidence>
<dbReference type="PANTHER" id="PTHR43333:SF1">
    <property type="entry name" value="D-ISOMER SPECIFIC 2-HYDROXYACID DEHYDROGENASE NAD-BINDING DOMAIN-CONTAINING PROTEIN"/>
    <property type="match status" value="1"/>
</dbReference>
<dbReference type="GO" id="GO:0051287">
    <property type="term" value="F:NAD binding"/>
    <property type="evidence" value="ECO:0007669"/>
    <property type="project" value="InterPro"/>
</dbReference>
<sequence length="314" mass="34677">MKNIITSMKLTAEQKQQLEQLAPDYQIISDGIQASSEQLANAEVLLGWNPAFATLLDHDNQLKWVQTFSAGVDSLPLEQLAQANVTLTNARGTNAENIAQQTLGYMLVYERKLYSILLEQQKHRWNRDHHFSELTGKTAVLFGTGQIGSHIARLAKAFGMHVVGINRHGEALENFDEVTTFEAGISLLKDADYVITSLPLTPATKDYFNADLFAKMGPQTFFINVGRGASVVTVDLDSALRNGQLAGAAVDVTNPEPLPADNPLWDAPNIIITPHDAGFSDQINQRVWQLIIKNVKAYVQGETLNNLVDYQQGY</sequence>
<dbReference type="Proteomes" id="UP000051256">
    <property type="component" value="Unassembled WGS sequence"/>
</dbReference>
<organism evidence="7 8">
    <name type="scientific">Lentilactobacillus senioris DSM 24302 = JCM 17472</name>
    <dbReference type="NCBI Taxonomy" id="1423802"/>
    <lineage>
        <taxon>Bacteria</taxon>
        <taxon>Bacillati</taxon>
        <taxon>Bacillota</taxon>
        <taxon>Bacilli</taxon>
        <taxon>Lactobacillales</taxon>
        <taxon>Lactobacillaceae</taxon>
        <taxon>Lentilactobacillus</taxon>
    </lineage>
</organism>
<dbReference type="InterPro" id="IPR006140">
    <property type="entry name" value="D-isomer_DH_NAD-bd"/>
</dbReference>
<dbReference type="EMBL" id="AYZR01000004">
    <property type="protein sequence ID" value="KRM94341.1"/>
    <property type="molecule type" value="Genomic_DNA"/>
</dbReference>
<evidence type="ECO:0000256" key="2">
    <source>
        <dbReference type="ARBA" id="ARBA00023002"/>
    </source>
</evidence>
<keyword evidence="8" id="KW-1185">Reference proteome</keyword>
<evidence type="ECO:0000313" key="7">
    <source>
        <dbReference type="EMBL" id="KRM94341.1"/>
    </source>
</evidence>
<dbReference type="InterPro" id="IPR036291">
    <property type="entry name" value="NAD(P)-bd_dom_sf"/>
</dbReference>
<dbReference type="InterPro" id="IPR006139">
    <property type="entry name" value="D-isomer_2_OHA_DH_cat_dom"/>
</dbReference>
<comment type="similarity">
    <text evidence="1 4">Belongs to the D-isomer specific 2-hydroxyacid dehydrogenase family.</text>
</comment>
<dbReference type="SUPFAM" id="SSF52283">
    <property type="entry name" value="Formate/glycerate dehydrogenase catalytic domain-like"/>
    <property type="match status" value="1"/>
</dbReference>
<comment type="caution">
    <text evidence="7">The sequence shown here is derived from an EMBL/GenBank/DDBJ whole genome shotgun (WGS) entry which is preliminary data.</text>
</comment>
<dbReference type="Pfam" id="PF02826">
    <property type="entry name" value="2-Hacid_dh_C"/>
    <property type="match status" value="1"/>
</dbReference>
<reference evidence="7 8" key="1">
    <citation type="journal article" date="2015" name="Genome Announc.">
        <title>Expanding the biotechnology potential of lactobacilli through comparative genomics of 213 strains and associated genera.</title>
        <authorList>
            <person name="Sun Z."/>
            <person name="Harris H.M."/>
            <person name="McCann A."/>
            <person name="Guo C."/>
            <person name="Argimon S."/>
            <person name="Zhang W."/>
            <person name="Yang X."/>
            <person name="Jeffery I.B."/>
            <person name="Cooney J.C."/>
            <person name="Kagawa T.F."/>
            <person name="Liu W."/>
            <person name="Song Y."/>
            <person name="Salvetti E."/>
            <person name="Wrobel A."/>
            <person name="Rasinkangas P."/>
            <person name="Parkhill J."/>
            <person name="Rea M.C."/>
            <person name="O'Sullivan O."/>
            <person name="Ritari J."/>
            <person name="Douillard F.P."/>
            <person name="Paul Ross R."/>
            <person name="Yang R."/>
            <person name="Briner A.E."/>
            <person name="Felis G.E."/>
            <person name="de Vos W.M."/>
            <person name="Barrangou R."/>
            <person name="Klaenhammer T.R."/>
            <person name="Caufield P.W."/>
            <person name="Cui Y."/>
            <person name="Zhang H."/>
            <person name="O'Toole P.W."/>
        </authorList>
    </citation>
    <scope>NUCLEOTIDE SEQUENCE [LARGE SCALE GENOMIC DNA]</scope>
    <source>
        <strain evidence="7 8">DSM 24302</strain>
    </source>
</reference>
<evidence type="ECO:0000259" key="5">
    <source>
        <dbReference type="Pfam" id="PF00389"/>
    </source>
</evidence>
<dbReference type="PATRIC" id="fig|1423802.4.peg.1314"/>